<dbReference type="AlphaFoldDB" id="A0AAW7HJP0"/>
<proteinExistence type="predicted"/>
<reference evidence="1" key="1">
    <citation type="submission" date="2023-06" db="EMBL/GenBank/DDBJ databases">
        <title>MBL-encoding genomic islands in Pseudomonas spp. in Poland.</title>
        <authorList>
            <person name="Urbanowicz P."/>
            <person name="Izdebski R."/>
            <person name="Biedrzycka M."/>
            <person name="Gniadkowski M."/>
        </authorList>
    </citation>
    <scope>NUCLEOTIDE SEQUENCE</scope>
    <source>
        <strain evidence="1">NMI5768_13</strain>
    </source>
</reference>
<organism evidence="1 2">
    <name type="scientific">Pseudomonas alloputida</name>
    <dbReference type="NCBI Taxonomy" id="1940621"/>
    <lineage>
        <taxon>Bacteria</taxon>
        <taxon>Pseudomonadati</taxon>
        <taxon>Pseudomonadota</taxon>
        <taxon>Gammaproteobacteria</taxon>
        <taxon>Pseudomonadales</taxon>
        <taxon>Pseudomonadaceae</taxon>
        <taxon>Pseudomonas</taxon>
    </lineage>
</organism>
<comment type="caution">
    <text evidence="1">The sequence shown here is derived from an EMBL/GenBank/DDBJ whole genome shotgun (WGS) entry which is preliminary data.</text>
</comment>
<sequence>MTAFAFAHHFPVVGTLPKATTHGSHFIAQPFQVGLYERCAPGLRLIVSGPVVDNKYPVLIGDITRSANVIAGIEIPHFSAAGVSIQEGVSRGAEDDQGRFVAFIYECVFVNQ</sequence>
<evidence type="ECO:0008006" key="3">
    <source>
        <dbReference type="Google" id="ProtNLM"/>
    </source>
</evidence>
<dbReference type="Proteomes" id="UP001165439">
    <property type="component" value="Unassembled WGS sequence"/>
</dbReference>
<name>A0AAW7HJP0_9PSED</name>
<dbReference type="RefSeq" id="WP_049586670.1">
    <property type="nucleotide sequence ID" value="NZ_CP128540.1"/>
</dbReference>
<dbReference type="GeneID" id="83681428"/>
<dbReference type="EMBL" id="JAJSRF020000001">
    <property type="protein sequence ID" value="MDM3952745.1"/>
    <property type="molecule type" value="Genomic_DNA"/>
</dbReference>
<evidence type="ECO:0000313" key="2">
    <source>
        <dbReference type="Proteomes" id="UP001165439"/>
    </source>
</evidence>
<protein>
    <recommendedName>
        <fullName evidence="3">DUF3168 domain-containing protein</fullName>
    </recommendedName>
</protein>
<evidence type="ECO:0000313" key="1">
    <source>
        <dbReference type="EMBL" id="MDM3952745.1"/>
    </source>
</evidence>
<accession>A0AAW7HJP0</accession>
<gene>
    <name evidence="1" type="ORF">LU674_010445</name>
</gene>